<dbReference type="RefSeq" id="WP_129893983.1">
    <property type="nucleotide sequence ID" value="NZ_CP035758.1"/>
</dbReference>
<organism evidence="3 4">
    <name type="scientific">Ktedonosporobacter rubrisoli</name>
    <dbReference type="NCBI Taxonomy" id="2509675"/>
    <lineage>
        <taxon>Bacteria</taxon>
        <taxon>Bacillati</taxon>
        <taxon>Chloroflexota</taxon>
        <taxon>Ktedonobacteria</taxon>
        <taxon>Ktedonobacterales</taxon>
        <taxon>Ktedonosporobacteraceae</taxon>
        <taxon>Ktedonosporobacter</taxon>
    </lineage>
</organism>
<dbReference type="GO" id="GO:0005886">
    <property type="term" value="C:plasma membrane"/>
    <property type="evidence" value="ECO:0007669"/>
    <property type="project" value="TreeGrafter"/>
</dbReference>
<keyword evidence="4" id="KW-1185">Reference proteome</keyword>
<dbReference type="PANTHER" id="PTHR12736">
    <property type="entry name" value="LANC-LIKE PROTEIN"/>
    <property type="match status" value="1"/>
</dbReference>
<dbReference type="KEGG" id="kbs:EPA93_45915"/>
<protein>
    <recommendedName>
        <fullName evidence="5">Lanthionine synthetase</fullName>
    </recommendedName>
</protein>
<keyword evidence="1" id="KW-0479">Metal-binding</keyword>
<feature type="transmembrane region" description="Helical" evidence="2">
    <location>
        <begin position="106"/>
        <end position="124"/>
    </location>
</feature>
<dbReference type="GO" id="GO:0031179">
    <property type="term" value="P:peptide modification"/>
    <property type="evidence" value="ECO:0007669"/>
    <property type="project" value="InterPro"/>
</dbReference>
<dbReference type="SUPFAM" id="SSF158745">
    <property type="entry name" value="LanC-like"/>
    <property type="match status" value="1"/>
</dbReference>
<evidence type="ECO:0000313" key="4">
    <source>
        <dbReference type="Proteomes" id="UP000290365"/>
    </source>
</evidence>
<accession>A0A4P6K417</accession>
<dbReference type="SMART" id="SM01260">
    <property type="entry name" value="LANC_like"/>
    <property type="match status" value="1"/>
</dbReference>
<dbReference type="PRINTS" id="PR01950">
    <property type="entry name" value="LANCSUPER"/>
</dbReference>
<dbReference type="Proteomes" id="UP000290365">
    <property type="component" value="Chromosome"/>
</dbReference>
<dbReference type="PANTHER" id="PTHR12736:SF7">
    <property type="entry name" value="LANC-LIKE PROTEIN 3"/>
    <property type="match status" value="1"/>
</dbReference>
<keyword evidence="2" id="KW-0472">Membrane</keyword>
<dbReference type="EMBL" id="CP035758">
    <property type="protein sequence ID" value="QBD82914.1"/>
    <property type="molecule type" value="Genomic_DNA"/>
</dbReference>
<dbReference type="PRINTS" id="PR01955">
    <property type="entry name" value="LANCFRANKIA"/>
</dbReference>
<dbReference type="OrthoDB" id="6313827at2"/>
<dbReference type="Gene3D" id="1.50.10.20">
    <property type="match status" value="1"/>
</dbReference>
<evidence type="ECO:0000256" key="1">
    <source>
        <dbReference type="PIRSR" id="PIRSR607822-1"/>
    </source>
</evidence>
<sequence>MFDSQLRSWRILADSSLVAAAHATTGELARRLFDTALLAKAIQQVPQQSASPAVMQWQPSTLAAGHAGLALLCATLDQSYPEHGWDQTGHQHLVQAMQAASKKARLYAGLFSGLSGLSFAAWSLSRAGTRYRRVLATLDQRLLPKIYSIVEIALRQRNGGPVDLYDVVSGLSGIGAGLLPRWQNANVARTLQEILTGLIALTKEEDGLPAWYTPPRFCVQKDWQQLYPDGSLNCGLAHGLPGILAMLSLAKSHGLAVPGIDHAIRRSADWLVAHQVADEWGVGWPTAVPVEPEKNTSQLLKPGRTAWCYGTPGVARSLWLAGIATENERYREAAYSALQSVYRRPLAARQLTSPSFCHGVAGLLQIILRMAHETEDSLFIEATNTLMSQLLSLYEPDSLLGYRDQERADIFVDQPSLLNGVAGIILVLLATSTTMVPYWDRLFLLS</sequence>
<dbReference type="CDD" id="cd04793">
    <property type="entry name" value="LanC"/>
    <property type="match status" value="1"/>
</dbReference>
<evidence type="ECO:0000313" key="3">
    <source>
        <dbReference type="EMBL" id="QBD82914.1"/>
    </source>
</evidence>
<reference evidence="3 4" key="1">
    <citation type="submission" date="2019-01" db="EMBL/GenBank/DDBJ databases">
        <title>Ktedonosporobacter rubrisoli SCAWS-G2.</title>
        <authorList>
            <person name="Huang Y."/>
            <person name="Yan B."/>
        </authorList>
    </citation>
    <scope>NUCLEOTIDE SEQUENCE [LARGE SCALE GENOMIC DNA]</scope>
    <source>
        <strain evidence="3 4">SCAWS-G2</strain>
    </source>
</reference>
<dbReference type="Pfam" id="PF05147">
    <property type="entry name" value="LANC_like"/>
    <property type="match status" value="1"/>
</dbReference>
<gene>
    <name evidence="3" type="ORF">EPA93_45915</name>
</gene>
<feature type="binding site" evidence="1">
    <location>
        <position position="308"/>
    </location>
    <ligand>
        <name>Zn(2+)</name>
        <dbReference type="ChEBI" id="CHEBI:29105"/>
    </ligand>
</feature>
<dbReference type="GO" id="GO:0046872">
    <property type="term" value="F:metal ion binding"/>
    <property type="evidence" value="ECO:0007669"/>
    <property type="project" value="UniProtKB-KW"/>
</dbReference>
<name>A0A4P6K417_KTERU</name>
<evidence type="ECO:0008006" key="5">
    <source>
        <dbReference type="Google" id="ProtNLM"/>
    </source>
</evidence>
<evidence type="ECO:0000256" key="2">
    <source>
        <dbReference type="SAM" id="Phobius"/>
    </source>
</evidence>
<keyword evidence="2" id="KW-0812">Transmembrane</keyword>
<dbReference type="InterPro" id="IPR033889">
    <property type="entry name" value="LanC"/>
</dbReference>
<feature type="binding site" evidence="1">
    <location>
        <position position="357"/>
    </location>
    <ligand>
        <name>Zn(2+)</name>
        <dbReference type="ChEBI" id="CHEBI:29105"/>
    </ligand>
</feature>
<keyword evidence="1" id="KW-0862">Zinc</keyword>
<keyword evidence="2" id="KW-1133">Transmembrane helix</keyword>
<dbReference type="InterPro" id="IPR007822">
    <property type="entry name" value="LANC-like"/>
</dbReference>
<feature type="transmembrane region" description="Helical" evidence="2">
    <location>
        <begin position="417"/>
        <end position="439"/>
    </location>
</feature>
<dbReference type="AlphaFoldDB" id="A0A4P6K417"/>
<feature type="binding site" evidence="1">
    <location>
        <position position="358"/>
    </location>
    <ligand>
        <name>Zn(2+)</name>
        <dbReference type="ChEBI" id="CHEBI:29105"/>
    </ligand>
</feature>
<proteinExistence type="predicted"/>